<dbReference type="KEGG" id="ndi:NDAI_0B05230"/>
<name>G0W6Z5_NAUDC</name>
<dbReference type="RefSeq" id="XP_003668799.1">
    <property type="nucleotide sequence ID" value="XM_003668751.1"/>
</dbReference>
<evidence type="ECO:0000256" key="2">
    <source>
        <dbReference type="ARBA" id="ARBA00022553"/>
    </source>
</evidence>
<dbReference type="EMBL" id="HE580268">
    <property type="protein sequence ID" value="CCD23556.1"/>
    <property type="molecule type" value="Genomic_DNA"/>
</dbReference>
<dbReference type="Proteomes" id="UP000000689">
    <property type="component" value="Chromosome 2"/>
</dbReference>
<keyword evidence="4" id="KW-0040">ANK repeat</keyword>
<evidence type="ECO:0000256" key="3">
    <source>
        <dbReference type="ARBA" id="ARBA00022737"/>
    </source>
</evidence>
<proteinExistence type="predicted"/>
<dbReference type="eggNOG" id="ENOG502S83T">
    <property type="taxonomic scope" value="Eukaryota"/>
</dbReference>
<dbReference type="OMA" id="EATLFEY"/>
<organism evidence="7 8">
    <name type="scientific">Naumovozyma dairenensis (strain ATCC 10597 / BCRC 20456 / CBS 421 / NBRC 0211 / NRRL Y-12639)</name>
    <name type="common">Saccharomyces dairenensis</name>
    <dbReference type="NCBI Taxonomy" id="1071378"/>
    <lineage>
        <taxon>Eukaryota</taxon>
        <taxon>Fungi</taxon>
        <taxon>Dikarya</taxon>
        <taxon>Ascomycota</taxon>
        <taxon>Saccharomycotina</taxon>
        <taxon>Saccharomycetes</taxon>
        <taxon>Saccharomycetales</taxon>
        <taxon>Saccharomycetaceae</taxon>
        <taxon>Naumovozyma</taxon>
    </lineage>
</organism>
<evidence type="ECO:0000256" key="6">
    <source>
        <dbReference type="SAM" id="MobiDB-lite"/>
    </source>
</evidence>
<dbReference type="OrthoDB" id="412109at2759"/>
<evidence type="ECO:0000256" key="5">
    <source>
        <dbReference type="ARBA" id="ARBA00023242"/>
    </source>
</evidence>
<dbReference type="STRING" id="1071378.G0W6Z5"/>
<feature type="region of interest" description="Disordered" evidence="6">
    <location>
        <begin position="65"/>
        <end position="85"/>
    </location>
</feature>
<dbReference type="HOGENOM" id="CLU_077477_0_0_1"/>
<keyword evidence="8" id="KW-1185">Reference proteome</keyword>
<evidence type="ECO:0000256" key="4">
    <source>
        <dbReference type="ARBA" id="ARBA00023043"/>
    </source>
</evidence>
<reference evidence="7 8" key="1">
    <citation type="journal article" date="2011" name="Proc. Natl. Acad. Sci. U.S.A.">
        <title>Evolutionary erosion of yeast sex chromosomes by mating-type switching accidents.</title>
        <authorList>
            <person name="Gordon J.L."/>
            <person name="Armisen D."/>
            <person name="Proux-Wera E."/>
            <person name="Oheigeartaigh S.S."/>
            <person name="Byrne K.P."/>
            <person name="Wolfe K.H."/>
        </authorList>
    </citation>
    <scope>NUCLEOTIDE SEQUENCE [LARGE SCALE GENOMIC DNA]</scope>
    <source>
        <strain evidence="8">ATCC 10597 / BCRC 20456 / CBS 421 / NBRC 0211 / NRRL Y-12639</strain>
    </source>
</reference>
<dbReference type="PANTHER" id="PTHR15263:SF1">
    <property type="entry name" value="NF-KAPPA-B INHIBITOR-LIKE PROTEIN 1"/>
    <property type="match status" value="1"/>
</dbReference>
<dbReference type="GO" id="GO:0043124">
    <property type="term" value="P:negative regulation of canonical NF-kappaB signal transduction"/>
    <property type="evidence" value="ECO:0007669"/>
    <property type="project" value="InterPro"/>
</dbReference>
<dbReference type="InterPro" id="IPR038753">
    <property type="entry name" value="NFKBIL1"/>
</dbReference>
<comment type="subcellular location">
    <subcellularLocation>
        <location evidence="1">Nucleus</location>
    </subcellularLocation>
</comment>
<keyword evidence="5" id="KW-0539">Nucleus</keyword>
<dbReference type="GO" id="GO:0005634">
    <property type="term" value="C:nucleus"/>
    <property type="evidence" value="ECO:0007669"/>
    <property type="project" value="UniProtKB-SubCell"/>
</dbReference>
<dbReference type="AlphaFoldDB" id="G0W6Z5"/>
<evidence type="ECO:0000313" key="8">
    <source>
        <dbReference type="Proteomes" id="UP000000689"/>
    </source>
</evidence>
<sequence length="299" mass="34721">MTYERSNRNTNNDDVENMWDSYYKRCPVIDNDVKDATMGDEEKRSDAEDEYEGMTFTRPIYISQSSRNSFADRDKKSKPSIPVNKIGKISKPFKQYVNSEAPIGGSGIDDHSIKKERMKKRKTKVSRKTEKVESLQKGNFFEYGDPVQGYKFLGSRDDYDKFQKLQKDKKDTNLTDDTITLKNDDSEETLILDYWNVTPNQLNDSSVIKTPIILEKISENNLALVAEKKLTKANIEYFYNESSKLLGRDLGILLKWERVKWHPDKLINNMKGKVAVDDALLKKVTQLFQIINELWEKSI</sequence>
<dbReference type="PANTHER" id="PTHR15263">
    <property type="entry name" value="I-KAPPA-B-LIKE PROTEIN IKBL"/>
    <property type="match status" value="1"/>
</dbReference>
<accession>G0W6Z5</accession>
<gene>
    <name evidence="7" type="primary">NDAI0B05230</name>
    <name evidence="7" type="ordered locus">NDAI_0B05230</name>
</gene>
<dbReference type="GeneID" id="11498404"/>
<evidence type="ECO:0000256" key="1">
    <source>
        <dbReference type="ARBA" id="ARBA00004123"/>
    </source>
</evidence>
<protein>
    <submittedName>
        <fullName evidence="7">Uncharacterized protein</fullName>
    </submittedName>
</protein>
<evidence type="ECO:0000313" key="7">
    <source>
        <dbReference type="EMBL" id="CCD23556.1"/>
    </source>
</evidence>
<keyword evidence="3" id="KW-0677">Repeat</keyword>
<keyword evidence="2" id="KW-0597">Phosphoprotein</keyword>